<feature type="compositionally biased region" description="Low complexity" evidence="1">
    <location>
        <begin position="1071"/>
        <end position="1084"/>
    </location>
</feature>
<feature type="compositionally biased region" description="Low complexity" evidence="1">
    <location>
        <begin position="1028"/>
        <end position="1044"/>
    </location>
</feature>
<dbReference type="Proteomes" id="UP000711996">
    <property type="component" value="Unassembled WGS sequence"/>
</dbReference>
<reference evidence="5" key="1">
    <citation type="submission" date="2019-06" db="EMBL/GenBank/DDBJ databases">
        <authorList>
            <person name="Gan P."/>
            <person name="Shirasu K."/>
        </authorList>
    </citation>
    <scope>NUCLEOTIDE SEQUENCE [LARGE SCALE GENOMIC DNA]</scope>
    <source>
        <strain evidence="5">CAD2</strain>
    </source>
</reference>
<feature type="domain" description="Alpha-L-rhamnosidase C-terminal" evidence="4">
    <location>
        <begin position="732"/>
        <end position="796"/>
    </location>
</feature>
<dbReference type="AlphaFoldDB" id="A0A9P5K6M9"/>
<keyword evidence="2" id="KW-0732">Signal</keyword>
<dbReference type="Gene3D" id="2.60.420.10">
    <property type="entry name" value="Maltose phosphorylase, domain 3"/>
    <property type="match status" value="1"/>
</dbReference>
<evidence type="ECO:0000256" key="1">
    <source>
        <dbReference type="SAM" id="MobiDB-lite"/>
    </source>
</evidence>
<feature type="compositionally biased region" description="Polar residues" evidence="1">
    <location>
        <begin position="886"/>
        <end position="908"/>
    </location>
</feature>
<dbReference type="GO" id="GO:0003824">
    <property type="term" value="F:catalytic activity"/>
    <property type="evidence" value="ECO:0007669"/>
    <property type="project" value="UniProtKB-ARBA"/>
</dbReference>
<accession>A0A9P5K6M9</accession>
<proteinExistence type="predicted"/>
<dbReference type="EMBL" id="QPMT01000011">
    <property type="protein sequence ID" value="KAF4861149.1"/>
    <property type="molecule type" value="Genomic_DNA"/>
</dbReference>
<feature type="signal peptide" evidence="2">
    <location>
        <begin position="1"/>
        <end position="24"/>
    </location>
</feature>
<dbReference type="PANTHER" id="PTHR34987">
    <property type="entry name" value="C, PUTATIVE (AFU_ORTHOLOGUE AFUA_3G02880)-RELATED"/>
    <property type="match status" value="1"/>
</dbReference>
<evidence type="ECO:0000313" key="6">
    <source>
        <dbReference type="Proteomes" id="UP000711996"/>
    </source>
</evidence>
<dbReference type="InterPro" id="IPR035396">
    <property type="entry name" value="Bac_rhamnosid6H"/>
</dbReference>
<dbReference type="InterPro" id="IPR035398">
    <property type="entry name" value="Bac_rhamnosid_C"/>
</dbReference>
<gene>
    <name evidence="5" type="ORF">CGCSCA2_v004852</name>
</gene>
<feature type="region of interest" description="Disordered" evidence="1">
    <location>
        <begin position="1014"/>
        <end position="1148"/>
    </location>
</feature>
<dbReference type="InterPro" id="IPR008928">
    <property type="entry name" value="6-hairpin_glycosidase_sf"/>
</dbReference>
<feature type="chain" id="PRO_5040457155" description="Alpha-L-rhamnosidase" evidence="2">
    <location>
        <begin position="25"/>
        <end position="1233"/>
    </location>
</feature>
<comment type="caution">
    <text evidence="5">The sequence shown here is derived from an EMBL/GenBank/DDBJ whole genome shotgun (WGS) entry which is preliminary data.</text>
</comment>
<dbReference type="InterPro" id="IPR012341">
    <property type="entry name" value="6hp_glycosidase-like_sf"/>
</dbReference>
<protein>
    <recommendedName>
        <fullName evidence="7">Alpha-L-rhamnosidase</fullName>
    </recommendedName>
</protein>
<name>A0A9P5K6M9_COLSI</name>
<evidence type="ECO:0000256" key="2">
    <source>
        <dbReference type="SAM" id="SignalP"/>
    </source>
</evidence>
<dbReference type="Pfam" id="PF17389">
    <property type="entry name" value="Bac_rhamnosid6H"/>
    <property type="match status" value="1"/>
</dbReference>
<sequence>MLFSTSSKVLLAAAAISLPDTISARWISPNSKLLAKSALGTPQNDAIIYASSGTTTLSSNGTAASVVVLDFGRNVEGIPTFEVVSASGDTSVFEISYGETEAAFSVYMSDGPLPLAAAMDTYRVNRYNITGPSIISNRLIQGTFRYQKLNLSTSGALTLRDIGVKPTTSTTALTQLPGSFECSDEDLTRIWSVGARTVQLTEIPKNSIPDFLNVTEEGAYAESAAPQALGSAVAAQLLNYRLEFRVKPVKGGFGFSVLSDTLNSAIYISFDLDKRSITAHTGSTALDTQIAAADIPANLTLALGSWHSVHATVDITDVSVSVDNIDVLKLSQSARFFGSFGFGASLGHAAYFQNITATTPTGDVIYTHPLTDCSFLADFFMGANPADTIVDGSRRDRIAYSGDLDIAVGAAFASTFGTSFIDGSLDLIGSYQVTPGFFTPTAKIQQAPLSAPLDVNVTGLIGYSFNFLTAIAQNYEMRGNLTFAQTWAPKVVKMLDWADSQTLPNGLFNLAEESFGGDWNYYDPPQSGVVTKFNVVYAYSLQQCLRLLEDAGVDVAVYQTRLDRLRAAINENLWNEELGVYIMSEKFTTGFSQDANALAILAGVPGAPTNGSSAPLRSASSVLSAMASGLAAPAGALAFSNATVAAGWAEKVSPYAAAYHLRAAFESGDASSAMMLLKKTWAPMADPTNANYTGCFWETLNADGTPGLGLVTSLCHGWAAGPTAELSKHVLGIQPTVPGFAGWKVEPQTMGLQWAKGRVPTVLGDLAVGWRFEGGLLRMKVESPSGGNRGTVYLPQPLPTPIEKTVIRINGVVANGYEPRHIRSKRSLQAELDVLKAAQRQKDAVIAALSVPGQSMEVLQRLWTGEPIESIYETLGCREVLRSSEASNPASDVAQTSTTLGQPPTNAFSASSSSTPTQAWSSSQPATEQTEIAKGENTGIGHHGGEVDCDEHLASEYSNEQVGGSMLDYSGFMNLTCNGAFNHLGVGAPNYDPNIPFGDSTHVQQCDANIHHFENVSFPNDPEHLRKSSSSTQNSQTSFSNRSSIESMLWPGSEDTFPPSSDPAHTRPGLSPIASPITISSTESRPASREAVCKSPAKNPFRSPRKQTTNSEVSFRPRARKRSFNKEAPFSRSPSFTEDDTQTSREQSVYKKQKDQIEFMKAVKLDVEIRNEELKKEHAELWHQVLAVKNALMGHADCKHPTINAWLQAEAADFVRDGVNSHSRKAGTWPVGQ</sequence>
<dbReference type="PANTHER" id="PTHR34987:SF4">
    <property type="entry name" value="ALPHA-L-RHAMNOSIDASE C-TERMINAL DOMAIN-CONTAINING PROTEIN"/>
    <property type="match status" value="1"/>
</dbReference>
<feature type="compositionally biased region" description="Low complexity" evidence="1">
    <location>
        <begin position="909"/>
        <end position="925"/>
    </location>
</feature>
<evidence type="ECO:0008006" key="7">
    <source>
        <dbReference type="Google" id="ProtNLM"/>
    </source>
</evidence>
<dbReference type="OrthoDB" id="10036721at2759"/>
<evidence type="ECO:0000313" key="5">
    <source>
        <dbReference type="EMBL" id="KAF4861149.1"/>
    </source>
</evidence>
<keyword evidence="6" id="KW-1185">Reference proteome</keyword>
<feature type="region of interest" description="Disordered" evidence="1">
    <location>
        <begin position="886"/>
        <end position="929"/>
    </location>
</feature>
<evidence type="ECO:0000259" key="3">
    <source>
        <dbReference type="Pfam" id="PF17389"/>
    </source>
</evidence>
<dbReference type="SUPFAM" id="SSF48208">
    <property type="entry name" value="Six-hairpin glycosidases"/>
    <property type="match status" value="1"/>
</dbReference>
<feature type="domain" description="Alpha-L-rhamnosidase six-hairpin glycosidase" evidence="3">
    <location>
        <begin position="383"/>
        <end position="605"/>
    </location>
</feature>
<dbReference type="Gene3D" id="1.50.10.10">
    <property type="match status" value="1"/>
</dbReference>
<dbReference type="Pfam" id="PF17390">
    <property type="entry name" value="Bac_rhamnosid_C"/>
    <property type="match status" value="1"/>
</dbReference>
<organism evidence="5 6">
    <name type="scientific">Colletotrichum siamense</name>
    <name type="common">Anthracnose fungus</name>
    <dbReference type="NCBI Taxonomy" id="690259"/>
    <lineage>
        <taxon>Eukaryota</taxon>
        <taxon>Fungi</taxon>
        <taxon>Dikarya</taxon>
        <taxon>Ascomycota</taxon>
        <taxon>Pezizomycotina</taxon>
        <taxon>Sordariomycetes</taxon>
        <taxon>Hypocreomycetidae</taxon>
        <taxon>Glomerellales</taxon>
        <taxon>Glomerellaceae</taxon>
        <taxon>Colletotrichum</taxon>
        <taxon>Colletotrichum gloeosporioides species complex</taxon>
    </lineage>
</organism>
<dbReference type="GO" id="GO:0005975">
    <property type="term" value="P:carbohydrate metabolic process"/>
    <property type="evidence" value="ECO:0007669"/>
    <property type="project" value="InterPro"/>
</dbReference>
<dbReference type="Gene3D" id="2.60.120.560">
    <property type="entry name" value="Exo-inulinase, domain 1"/>
    <property type="match status" value="1"/>
</dbReference>
<evidence type="ECO:0000259" key="4">
    <source>
        <dbReference type="Pfam" id="PF17390"/>
    </source>
</evidence>